<evidence type="ECO:0000313" key="12">
    <source>
        <dbReference type="Proteomes" id="UP000249375"/>
    </source>
</evidence>
<keyword evidence="12" id="KW-1185">Reference proteome</keyword>
<feature type="transmembrane region" description="Helical" evidence="10">
    <location>
        <begin position="394"/>
        <end position="415"/>
    </location>
</feature>
<dbReference type="GO" id="GO:0042121">
    <property type="term" value="P:alginic acid biosynthetic process"/>
    <property type="evidence" value="ECO:0007669"/>
    <property type="project" value="InterPro"/>
</dbReference>
<dbReference type="AlphaFoldDB" id="A0A5P8E595"/>
<keyword evidence="7 9" id="KW-0472">Membrane</keyword>
<keyword evidence="4 9" id="KW-0808">Transferase</keyword>
<dbReference type="KEGG" id="alq:C7Y71_003065"/>
<dbReference type="GO" id="GO:0016746">
    <property type="term" value="F:acyltransferase activity"/>
    <property type="evidence" value="ECO:0007669"/>
    <property type="project" value="UniProtKB-KW"/>
</dbReference>
<reference evidence="11 12" key="1">
    <citation type="submission" date="2018-11" db="EMBL/GenBank/DDBJ databases">
        <authorList>
            <person name="Na S.W."/>
            <person name="Baik M."/>
        </authorList>
    </citation>
    <scope>NUCLEOTIDE SEQUENCE [LARGE SCALE GENOMIC DNA]</scope>
    <source>
        <strain evidence="11 12">E39</strain>
    </source>
</reference>
<proteinExistence type="inferred from homology"/>
<evidence type="ECO:0000256" key="3">
    <source>
        <dbReference type="ARBA" id="ARBA00022475"/>
    </source>
</evidence>
<keyword evidence="5 10" id="KW-0812">Transmembrane</keyword>
<feature type="transmembrane region" description="Helical" evidence="10">
    <location>
        <begin position="15"/>
        <end position="39"/>
    </location>
</feature>
<feature type="transmembrane region" description="Helical" evidence="10">
    <location>
        <begin position="445"/>
        <end position="462"/>
    </location>
</feature>
<feature type="transmembrane region" description="Helical" evidence="10">
    <location>
        <begin position="474"/>
        <end position="494"/>
    </location>
</feature>
<feature type="transmembrane region" description="Helical" evidence="10">
    <location>
        <begin position="365"/>
        <end position="382"/>
    </location>
</feature>
<comment type="similarity">
    <text evidence="2 9">Belongs to the membrane-bound acyltransferase family.</text>
</comment>
<evidence type="ECO:0000313" key="11">
    <source>
        <dbReference type="EMBL" id="QFQ12080.1"/>
    </source>
</evidence>
<name>A0A5P8E595_9BACT</name>
<dbReference type="InterPro" id="IPR004299">
    <property type="entry name" value="MBOAT_fam"/>
</dbReference>
<dbReference type="GO" id="GO:0005886">
    <property type="term" value="C:plasma membrane"/>
    <property type="evidence" value="ECO:0007669"/>
    <property type="project" value="UniProtKB-SubCell"/>
</dbReference>
<feature type="transmembrane region" description="Helical" evidence="10">
    <location>
        <begin position="86"/>
        <end position="104"/>
    </location>
</feature>
<evidence type="ECO:0000256" key="9">
    <source>
        <dbReference type="PIRNR" id="PIRNR016636"/>
    </source>
</evidence>
<organism evidence="11 12">
    <name type="scientific">Pseudoprevotella muciniphila</name>
    <dbReference type="NCBI Taxonomy" id="2133944"/>
    <lineage>
        <taxon>Bacteria</taxon>
        <taxon>Pseudomonadati</taxon>
        <taxon>Bacteroidota</taxon>
        <taxon>Bacteroidia</taxon>
        <taxon>Bacteroidales</taxon>
        <taxon>Prevotellaceae</taxon>
        <taxon>Pseudoprevotella</taxon>
    </lineage>
</organism>
<evidence type="ECO:0000256" key="7">
    <source>
        <dbReference type="ARBA" id="ARBA00023136"/>
    </source>
</evidence>
<accession>A0A5P8E595</accession>
<dbReference type="PIRSF" id="PIRSF016636">
    <property type="entry name" value="AlgI_DltB"/>
    <property type="match status" value="1"/>
</dbReference>
<keyword evidence="3 9" id="KW-1003">Cell membrane</keyword>
<keyword evidence="6 10" id="KW-1133">Transmembrane helix</keyword>
<gene>
    <name evidence="11" type="ORF">C7Y71_003065</name>
</gene>
<feature type="transmembrane region" description="Helical" evidence="10">
    <location>
        <begin position="116"/>
        <end position="135"/>
    </location>
</feature>
<feature type="transmembrane region" description="Helical" evidence="10">
    <location>
        <begin position="217"/>
        <end position="237"/>
    </location>
</feature>
<dbReference type="OrthoDB" id="9805788at2"/>
<evidence type="ECO:0000256" key="8">
    <source>
        <dbReference type="ARBA" id="ARBA00023315"/>
    </source>
</evidence>
<keyword evidence="8 9" id="KW-0012">Acyltransferase</keyword>
<evidence type="ECO:0000256" key="6">
    <source>
        <dbReference type="ARBA" id="ARBA00022989"/>
    </source>
</evidence>
<evidence type="ECO:0000256" key="10">
    <source>
        <dbReference type="SAM" id="Phobius"/>
    </source>
</evidence>
<dbReference type="PANTHER" id="PTHR13285:SF23">
    <property type="entry name" value="TEICHOIC ACID D-ALANYLTRANSFERASE"/>
    <property type="match status" value="1"/>
</dbReference>
<sequence>MLQSLIHFLTTPNEIVQFCTVQFWLMFVLFLIVYAFIYWREAKSLQKSLREGQTTDITPFWAKTQNWRLAYVIAFSLFFFWKANGWVMVLLPVTALATWTVTRWMETIESRNAKKWLLALNVILNLLPLLYFKYANFLLVNFAQLVQTNFNPLDIALPIGISFYTFQGISYAVDVYRGKFTERVSFLSYLFYLSFFPLLLAGPITRAGTLFPQLKRTTRISETTACYGIFLIILGLIKKGVVADYLATYNNLVFDMPATYSGFENMMAVLGYTVQIYFDFSGYSDLSIGIAAVLGIRLRDNFNMPYQSLNLTEFWRRWHISLSTWFRDYFYIPLGGNRKGNARTYLNCFLTMLLAGVWHGASWMFVIWGALHGLGLVVHKFCKKHGLDKLPKNVWTKFTAWTITMLYVMVAWVFFRAANLQDASAVFTKIFTDFDWAYLPPFVEKRTLCFILIVLSFLLFAVRRKTMDRLAARFILMPWPVKSILFLIIVQIMLQLQQGSVAPLLYAEF</sequence>
<evidence type="ECO:0000256" key="1">
    <source>
        <dbReference type="ARBA" id="ARBA00004651"/>
    </source>
</evidence>
<feature type="transmembrane region" description="Helical" evidence="10">
    <location>
        <begin position="186"/>
        <end position="205"/>
    </location>
</feature>
<dbReference type="InterPro" id="IPR051085">
    <property type="entry name" value="MB_O-acyltransferase"/>
</dbReference>
<dbReference type="EMBL" id="CP033459">
    <property type="protein sequence ID" value="QFQ12080.1"/>
    <property type="molecule type" value="Genomic_DNA"/>
</dbReference>
<dbReference type="InterPro" id="IPR028362">
    <property type="entry name" value="AlgI"/>
</dbReference>
<dbReference type="PANTHER" id="PTHR13285">
    <property type="entry name" value="ACYLTRANSFERASE"/>
    <property type="match status" value="1"/>
</dbReference>
<dbReference type="RefSeq" id="WP_111898625.1">
    <property type="nucleotide sequence ID" value="NZ_CP033459.1"/>
</dbReference>
<feature type="transmembrane region" description="Helical" evidence="10">
    <location>
        <begin position="60"/>
        <end position="80"/>
    </location>
</feature>
<dbReference type="InterPro" id="IPR024194">
    <property type="entry name" value="Ac/AlaTfrase_AlgI/DltB"/>
</dbReference>
<evidence type="ECO:0000256" key="2">
    <source>
        <dbReference type="ARBA" id="ARBA00010323"/>
    </source>
</evidence>
<feature type="transmembrane region" description="Helical" evidence="10">
    <location>
        <begin position="155"/>
        <end position="174"/>
    </location>
</feature>
<dbReference type="PIRSF" id="PIRSF500217">
    <property type="entry name" value="AlgI"/>
    <property type="match status" value="1"/>
</dbReference>
<evidence type="ECO:0000256" key="4">
    <source>
        <dbReference type="ARBA" id="ARBA00022679"/>
    </source>
</evidence>
<dbReference type="Proteomes" id="UP000249375">
    <property type="component" value="Chromosome"/>
</dbReference>
<comment type="subcellular location">
    <subcellularLocation>
        <location evidence="1">Cell membrane</location>
        <topology evidence="1">Multi-pass membrane protein</topology>
    </subcellularLocation>
</comment>
<evidence type="ECO:0000256" key="5">
    <source>
        <dbReference type="ARBA" id="ARBA00022692"/>
    </source>
</evidence>
<dbReference type="Pfam" id="PF03062">
    <property type="entry name" value="MBOAT"/>
    <property type="match status" value="1"/>
</dbReference>
<protein>
    <submittedName>
        <fullName evidence="11">MBOAT family protein</fullName>
    </submittedName>
</protein>